<dbReference type="PROSITE" id="PS50178">
    <property type="entry name" value="ZF_FYVE"/>
    <property type="match status" value="1"/>
</dbReference>
<evidence type="ECO:0000313" key="10">
    <source>
        <dbReference type="WBParaSite" id="nRc.2.0.1.t28065-RA"/>
    </source>
</evidence>
<evidence type="ECO:0000256" key="5">
    <source>
        <dbReference type="ARBA" id="ARBA00023043"/>
    </source>
</evidence>
<reference evidence="10" key="1">
    <citation type="submission" date="2022-11" db="UniProtKB">
        <authorList>
            <consortium name="WormBaseParasite"/>
        </authorList>
    </citation>
    <scope>IDENTIFICATION</scope>
</reference>
<keyword evidence="3 7" id="KW-0863">Zinc-finger</keyword>
<protein>
    <submittedName>
        <fullName evidence="10">FYVE-type domain-containing protein</fullName>
    </submittedName>
</protein>
<dbReference type="SUPFAM" id="SSF57903">
    <property type="entry name" value="FYVE/PHD zinc finger"/>
    <property type="match status" value="1"/>
</dbReference>
<evidence type="ECO:0000256" key="6">
    <source>
        <dbReference type="PROSITE-ProRule" id="PRU00023"/>
    </source>
</evidence>
<feature type="repeat" description="ANK" evidence="6">
    <location>
        <begin position="138"/>
        <end position="170"/>
    </location>
</feature>
<feature type="repeat" description="ANK" evidence="6">
    <location>
        <begin position="601"/>
        <end position="633"/>
    </location>
</feature>
<evidence type="ECO:0000256" key="4">
    <source>
        <dbReference type="ARBA" id="ARBA00022833"/>
    </source>
</evidence>
<dbReference type="SMART" id="SM00248">
    <property type="entry name" value="ANK"/>
    <property type="match status" value="18"/>
</dbReference>
<dbReference type="FunFam" id="3.30.40.10:FF:000104">
    <property type="entry name" value="Ankyrin repeat and FYVE domain-containing 1"/>
    <property type="match status" value="1"/>
</dbReference>
<evidence type="ECO:0000259" key="8">
    <source>
        <dbReference type="PROSITE" id="PS50178"/>
    </source>
</evidence>
<feature type="domain" description="FYVE-type" evidence="8">
    <location>
        <begin position="772"/>
        <end position="832"/>
    </location>
</feature>
<dbReference type="Proteomes" id="UP000887565">
    <property type="component" value="Unplaced"/>
</dbReference>
<dbReference type="InterPro" id="IPR000306">
    <property type="entry name" value="Znf_FYVE"/>
</dbReference>
<dbReference type="Pfam" id="PF01363">
    <property type="entry name" value="FYVE"/>
    <property type="match status" value="1"/>
</dbReference>
<feature type="repeat" description="ANK" evidence="6">
    <location>
        <begin position="498"/>
        <end position="520"/>
    </location>
</feature>
<keyword evidence="9" id="KW-1185">Reference proteome</keyword>
<dbReference type="PANTHER" id="PTHR24198:SF165">
    <property type="entry name" value="ANKYRIN REPEAT-CONTAINING PROTEIN-RELATED"/>
    <property type="match status" value="1"/>
</dbReference>
<dbReference type="Gene3D" id="3.30.40.10">
    <property type="entry name" value="Zinc/RING finger domain, C3HC4 (zinc finger)"/>
    <property type="match status" value="1"/>
</dbReference>
<dbReference type="InterPro" id="IPR036770">
    <property type="entry name" value="Ankyrin_rpt-contain_sf"/>
</dbReference>
<feature type="repeat" description="ANK" evidence="6">
    <location>
        <begin position="280"/>
        <end position="312"/>
    </location>
</feature>
<dbReference type="InterPro" id="IPR049764">
    <property type="entry name" value="ANFY1_FYVE"/>
</dbReference>
<dbReference type="AlphaFoldDB" id="A0A915JPC7"/>
<evidence type="ECO:0000313" key="9">
    <source>
        <dbReference type="Proteomes" id="UP000887565"/>
    </source>
</evidence>
<dbReference type="InterPro" id="IPR011011">
    <property type="entry name" value="Znf_FYVE_PHD"/>
</dbReference>
<evidence type="ECO:0000256" key="3">
    <source>
        <dbReference type="ARBA" id="ARBA00022771"/>
    </source>
</evidence>
<dbReference type="PANTHER" id="PTHR24198">
    <property type="entry name" value="ANKYRIN REPEAT AND PROTEIN KINASE DOMAIN-CONTAINING PROTEIN"/>
    <property type="match status" value="1"/>
</dbReference>
<keyword evidence="4" id="KW-0862">Zinc</keyword>
<keyword evidence="2" id="KW-0677">Repeat</keyword>
<organism evidence="9 10">
    <name type="scientific">Romanomermis culicivorax</name>
    <name type="common">Nematode worm</name>
    <dbReference type="NCBI Taxonomy" id="13658"/>
    <lineage>
        <taxon>Eukaryota</taxon>
        <taxon>Metazoa</taxon>
        <taxon>Ecdysozoa</taxon>
        <taxon>Nematoda</taxon>
        <taxon>Enoplea</taxon>
        <taxon>Dorylaimia</taxon>
        <taxon>Mermithida</taxon>
        <taxon>Mermithoidea</taxon>
        <taxon>Mermithidae</taxon>
        <taxon>Romanomermis</taxon>
    </lineage>
</organism>
<dbReference type="OMA" id="WGLEQVV"/>
<keyword evidence="1" id="KW-0479">Metal-binding</keyword>
<evidence type="ECO:0000256" key="1">
    <source>
        <dbReference type="ARBA" id="ARBA00022723"/>
    </source>
</evidence>
<evidence type="ECO:0000256" key="7">
    <source>
        <dbReference type="PROSITE-ProRule" id="PRU00091"/>
    </source>
</evidence>
<dbReference type="Gene3D" id="1.25.40.20">
    <property type="entry name" value="Ankyrin repeat-containing domain"/>
    <property type="match status" value="4"/>
</dbReference>
<feature type="repeat" description="ANK" evidence="6">
    <location>
        <begin position="635"/>
        <end position="667"/>
    </location>
</feature>
<feature type="repeat" description="ANK" evidence="6">
    <location>
        <begin position="205"/>
        <end position="237"/>
    </location>
</feature>
<dbReference type="SUPFAM" id="SSF48403">
    <property type="entry name" value="Ankyrin repeat"/>
    <property type="match status" value="2"/>
</dbReference>
<feature type="repeat" description="ANK" evidence="6">
    <location>
        <begin position="465"/>
        <end position="497"/>
    </location>
</feature>
<dbReference type="SMART" id="SM00064">
    <property type="entry name" value="FYVE"/>
    <property type="match status" value="1"/>
</dbReference>
<sequence length="838" mass="93425">DITIHLDGHQVRAHRFVLSVRSDDWGVPDLASADRLEFIGNDFASQFLIENHCNVSLLDRNSGRNALHVISSKSSLLDDNAAIKIAKLIFDAGIDVNALDNEKNSCLHLMIKNDNRKLFAFVLETMKSLLNLNILDNNRKCPLWYALNCSDFEMAQGLIEQGANLNLIDIESGDSLLHNCLDSNLMTAAEFLLKNGISTSVINKKGESVLHLACRQGMTPLVKTLLQNDVDPNLTTKTDSDVDKQTAAHLAISFKHLDVLRTLLNHDHKIRLNLESRDSSNDTPLSLALKMNLFDFAQELVDHGADVNSENELKIPLLHDMLMTRNEAAALFLIKSNADIDKKLDDNSTPLFLAIKNRFTNIVRSLCNRKCKLNHLDSENNCPLWLALSQNDEMISEILVENGCDVNFWRAENQSSCFQTLLHKAIDENNEFAACFLVRHGCDHSSPRRPNPDIPVKDQPEEALDKQTPLHLAACWGLEKVVEQLIKSGADVNAQDREGKTPVHFAIANQHLTILEALLKSPKINLTIKDRRGLTPFATAMNVKCNRGADLLRNRDPKIVLQIDNKGYNFLHTAVKKGDLESVLFLLSIQMDVCHPINDSEGLSPLHLAVESGHEMIVRNLILAGADLNAVTKNTKQTALHLSCVSDKPKICEILLENGINFDAVDHNANNGEGQNPLHILACHGKDNAAAIFNVFLETKPDYALDMRDVEGNTPFLLAYMNGNFSLCKAVLAAGACLAVVNDRFESIFNFPTPTKQLLFRILDQLVVEPKWAEGDCCSECSVKFSLTVRKHHCRHCGRLLCSKCSEQTMPILKYEINKPVRLCQICFDVLSMNVNSS</sequence>
<dbReference type="GO" id="GO:0008270">
    <property type="term" value="F:zinc ion binding"/>
    <property type="evidence" value="ECO:0007669"/>
    <property type="project" value="UniProtKB-KW"/>
</dbReference>
<dbReference type="CDD" id="cd15728">
    <property type="entry name" value="FYVE_ANFY1"/>
    <property type="match status" value="1"/>
</dbReference>
<accession>A0A915JPC7</accession>
<evidence type="ECO:0000256" key="2">
    <source>
        <dbReference type="ARBA" id="ARBA00022737"/>
    </source>
</evidence>
<dbReference type="PROSITE" id="PS50297">
    <property type="entry name" value="ANK_REP_REGION"/>
    <property type="match status" value="6"/>
</dbReference>
<dbReference type="InterPro" id="IPR013083">
    <property type="entry name" value="Znf_RING/FYVE/PHD"/>
</dbReference>
<feature type="repeat" description="ANK" evidence="6">
    <location>
        <begin position="711"/>
        <end position="743"/>
    </location>
</feature>
<dbReference type="InterPro" id="IPR017455">
    <property type="entry name" value="Znf_FYVE-rel"/>
</dbReference>
<name>A0A915JPC7_ROMCU</name>
<dbReference type="Pfam" id="PF12796">
    <property type="entry name" value="Ank_2"/>
    <property type="match status" value="5"/>
</dbReference>
<dbReference type="WBParaSite" id="nRc.2.0.1.t28065-RA">
    <property type="protein sequence ID" value="nRc.2.0.1.t28065-RA"/>
    <property type="gene ID" value="nRc.2.0.1.g28065"/>
</dbReference>
<proteinExistence type="predicted"/>
<keyword evidence="5 6" id="KW-0040">ANK repeat</keyword>
<dbReference type="PROSITE" id="PS50088">
    <property type="entry name" value="ANK_REPEAT"/>
    <property type="match status" value="8"/>
</dbReference>
<dbReference type="InterPro" id="IPR002110">
    <property type="entry name" value="Ankyrin_rpt"/>
</dbReference>